<evidence type="ECO:0000313" key="5">
    <source>
        <dbReference type="Proteomes" id="UP001652625"/>
    </source>
</evidence>
<keyword evidence="4" id="KW-0813">Transport</keyword>
<dbReference type="Proteomes" id="UP001652625">
    <property type="component" value="Chromosome 06"/>
</dbReference>
<dbReference type="PANTHER" id="PTHR12483">
    <property type="entry name" value="SOLUTE CARRIER FAMILY 31 COPPER TRANSPORTERS"/>
    <property type="match status" value="1"/>
</dbReference>
<feature type="transmembrane region" description="Helical" evidence="4">
    <location>
        <begin position="54"/>
        <end position="71"/>
    </location>
</feature>
<sequence>MNTTMVDDLHNVSNMTKDHEEQMMMMMMMPMYFVLGNDVTLIFKGWHTKTNGELVGSCIALAFIAFMYEGLKVLREVIKYHYSGFNNQYKIMFSSLHILQTVLHMVVVFIGYFLMLAFMTYNTWICVAIIVGAGVGYFAFGWKINSISSTGDHCN</sequence>
<keyword evidence="1 4" id="KW-0812">Transmembrane</keyword>
<keyword evidence="4" id="KW-0186">Copper</keyword>
<keyword evidence="5" id="KW-1185">Reference proteome</keyword>
<accession>A0ABM4C1V5</accession>
<feature type="transmembrane region" description="Helical" evidence="4">
    <location>
        <begin position="23"/>
        <end position="42"/>
    </location>
</feature>
<evidence type="ECO:0000313" key="6">
    <source>
        <dbReference type="RefSeq" id="XP_065655528.1"/>
    </source>
</evidence>
<dbReference type="PANTHER" id="PTHR12483:SF115">
    <property type="entry name" value="COPPER TRANSPORT PROTEIN"/>
    <property type="match status" value="1"/>
</dbReference>
<reference evidence="6" key="1">
    <citation type="submission" date="2025-08" db="UniProtKB">
        <authorList>
            <consortium name="RefSeq"/>
        </authorList>
    </citation>
    <scope>IDENTIFICATION</scope>
</reference>
<keyword evidence="4" id="KW-0187">Copper transport</keyword>
<keyword evidence="2 4" id="KW-1133">Transmembrane helix</keyword>
<evidence type="ECO:0000256" key="3">
    <source>
        <dbReference type="ARBA" id="ARBA00023136"/>
    </source>
</evidence>
<comment type="caution">
    <text evidence="4">Lacks conserved residue(s) required for the propagation of feature annotation.</text>
</comment>
<proteinExistence type="inferred from homology"/>
<keyword evidence="4" id="KW-0406">Ion transport</keyword>
<name>A0ABM4C1V5_HYDVU</name>
<comment type="subcellular location">
    <subcellularLocation>
        <location evidence="4">Membrane</location>
        <topology evidence="4">Multi-pass membrane protein</topology>
    </subcellularLocation>
</comment>
<evidence type="ECO:0000256" key="2">
    <source>
        <dbReference type="ARBA" id="ARBA00022989"/>
    </source>
</evidence>
<feature type="transmembrane region" description="Helical" evidence="4">
    <location>
        <begin position="91"/>
        <end position="115"/>
    </location>
</feature>
<feature type="transmembrane region" description="Helical" evidence="4">
    <location>
        <begin position="121"/>
        <end position="140"/>
    </location>
</feature>
<organism evidence="5 6">
    <name type="scientific">Hydra vulgaris</name>
    <name type="common">Hydra</name>
    <name type="synonym">Hydra attenuata</name>
    <dbReference type="NCBI Taxonomy" id="6087"/>
    <lineage>
        <taxon>Eukaryota</taxon>
        <taxon>Metazoa</taxon>
        <taxon>Cnidaria</taxon>
        <taxon>Hydrozoa</taxon>
        <taxon>Hydroidolina</taxon>
        <taxon>Anthoathecata</taxon>
        <taxon>Aplanulata</taxon>
        <taxon>Hydridae</taxon>
        <taxon>Hydra</taxon>
    </lineage>
</organism>
<dbReference type="GeneID" id="136081705"/>
<keyword evidence="3 4" id="KW-0472">Membrane</keyword>
<gene>
    <name evidence="6" type="primary">LOC136081705</name>
</gene>
<evidence type="ECO:0000256" key="4">
    <source>
        <dbReference type="RuleBase" id="RU367022"/>
    </source>
</evidence>
<comment type="similarity">
    <text evidence="4">Belongs to the copper transporter (Ctr) (TC 1.A.56) family. SLC31A subfamily.</text>
</comment>
<dbReference type="Pfam" id="PF04145">
    <property type="entry name" value="Ctr"/>
    <property type="match status" value="2"/>
</dbReference>
<evidence type="ECO:0000256" key="1">
    <source>
        <dbReference type="ARBA" id="ARBA00022692"/>
    </source>
</evidence>
<dbReference type="RefSeq" id="XP_065655528.1">
    <property type="nucleotide sequence ID" value="XM_065799456.1"/>
</dbReference>
<protein>
    <recommendedName>
        <fullName evidence="4">Copper transport protein</fullName>
    </recommendedName>
</protein>
<dbReference type="InterPro" id="IPR007274">
    <property type="entry name" value="Cop_transporter"/>
</dbReference>